<comment type="caution">
    <text evidence="2">The sequence shown here is derived from an EMBL/GenBank/DDBJ whole genome shotgun (WGS) entry which is preliminary data.</text>
</comment>
<evidence type="ECO:0000256" key="1">
    <source>
        <dbReference type="SAM" id="MobiDB-lite"/>
    </source>
</evidence>
<accession>A0A9D4HQA9</accession>
<name>A0A9D4HQA9_DREPO</name>
<evidence type="ECO:0000313" key="3">
    <source>
        <dbReference type="Proteomes" id="UP000828390"/>
    </source>
</evidence>
<evidence type="ECO:0000313" key="2">
    <source>
        <dbReference type="EMBL" id="KAH3729072.1"/>
    </source>
</evidence>
<proteinExistence type="predicted"/>
<dbReference type="Proteomes" id="UP000828390">
    <property type="component" value="Unassembled WGS sequence"/>
</dbReference>
<feature type="region of interest" description="Disordered" evidence="1">
    <location>
        <begin position="1"/>
        <end position="26"/>
    </location>
</feature>
<sequence length="76" mass="8434">MKRKATTLDRFFGLSKKPKNTETDSEPKLLSLRTHHEHDCKSQSTSSCEVKAASPLPIGATDISEFAELQSLTDDQ</sequence>
<reference evidence="2" key="2">
    <citation type="submission" date="2020-11" db="EMBL/GenBank/DDBJ databases">
        <authorList>
            <person name="McCartney M.A."/>
            <person name="Auch B."/>
            <person name="Kono T."/>
            <person name="Mallez S."/>
            <person name="Becker A."/>
            <person name="Gohl D.M."/>
            <person name="Silverstein K.A.T."/>
            <person name="Koren S."/>
            <person name="Bechman K.B."/>
            <person name="Herman A."/>
            <person name="Abrahante J.E."/>
            <person name="Garbe J."/>
        </authorList>
    </citation>
    <scope>NUCLEOTIDE SEQUENCE</scope>
    <source>
        <strain evidence="2">Duluth1</strain>
        <tissue evidence="2">Whole animal</tissue>
    </source>
</reference>
<protein>
    <submittedName>
        <fullName evidence="2">Uncharacterized protein</fullName>
    </submittedName>
</protein>
<keyword evidence="3" id="KW-1185">Reference proteome</keyword>
<gene>
    <name evidence="2" type="ORF">DPMN_055035</name>
</gene>
<reference evidence="2" key="1">
    <citation type="journal article" date="2019" name="bioRxiv">
        <title>The Genome of the Zebra Mussel, Dreissena polymorpha: A Resource for Invasive Species Research.</title>
        <authorList>
            <person name="McCartney M.A."/>
            <person name="Auch B."/>
            <person name="Kono T."/>
            <person name="Mallez S."/>
            <person name="Zhang Y."/>
            <person name="Obille A."/>
            <person name="Becker A."/>
            <person name="Abrahante J.E."/>
            <person name="Garbe J."/>
            <person name="Badalamenti J.P."/>
            <person name="Herman A."/>
            <person name="Mangelson H."/>
            <person name="Liachko I."/>
            <person name="Sullivan S."/>
            <person name="Sone E.D."/>
            <person name="Koren S."/>
            <person name="Silverstein K.A.T."/>
            <person name="Beckman K.B."/>
            <person name="Gohl D.M."/>
        </authorList>
    </citation>
    <scope>NUCLEOTIDE SEQUENCE</scope>
    <source>
        <strain evidence="2">Duluth1</strain>
        <tissue evidence="2">Whole animal</tissue>
    </source>
</reference>
<organism evidence="2 3">
    <name type="scientific">Dreissena polymorpha</name>
    <name type="common">Zebra mussel</name>
    <name type="synonym">Mytilus polymorpha</name>
    <dbReference type="NCBI Taxonomy" id="45954"/>
    <lineage>
        <taxon>Eukaryota</taxon>
        <taxon>Metazoa</taxon>
        <taxon>Spiralia</taxon>
        <taxon>Lophotrochozoa</taxon>
        <taxon>Mollusca</taxon>
        <taxon>Bivalvia</taxon>
        <taxon>Autobranchia</taxon>
        <taxon>Heteroconchia</taxon>
        <taxon>Euheterodonta</taxon>
        <taxon>Imparidentia</taxon>
        <taxon>Neoheterodontei</taxon>
        <taxon>Myida</taxon>
        <taxon>Dreissenoidea</taxon>
        <taxon>Dreissenidae</taxon>
        <taxon>Dreissena</taxon>
    </lineage>
</organism>
<dbReference type="AlphaFoldDB" id="A0A9D4HQA9"/>
<feature type="non-terminal residue" evidence="2">
    <location>
        <position position="1"/>
    </location>
</feature>
<dbReference type="EMBL" id="JAIWYP010000012">
    <property type="protein sequence ID" value="KAH3729072.1"/>
    <property type="molecule type" value="Genomic_DNA"/>
</dbReference>